<dbReference type="Proteomes" id="UP001525379">
    <property type="component" value="Unassembled WGS sequence"/>
</dbReference>
<organism evidence="7 8">
    <name type="scientific">Pseudoclavibacter albus</name>
    <dbReference type="NCBI Taxonomy" id="272241"/>
    <lineage>
        <taxon>Bacteria</taxon>
        <taxon>Bacillati</taxon>
        <taxon>Actinomycetota</taxon>
        <taxon>Actinomycetes</taxon>
        <taxon>Micrococcales</taxon>
        <taxon>Microbacteriaceae</taxon>
        <taxon>Pseudoclavibacter</taxon>
    </lineage>
</organism>
<dbReference type="RefSeq" id="WP_260103616.1">
    <property type="nucleotide sequence ID" value="NZ_JALXSQ010000002.1"/>
</dbReference>
<feature type="transmembrane region" description="Helical" evidence="6">
    <location>
        <begin position="116"/>
        <end position="136"/>
    </location>
</feature>
<evidence type="ECO:0000313" key="7">
    <source>
        <dbReference type="EMBL" id="MCT2041846.1"/>
    </source>
</evidence>
<comment type="caution">
    <text evidence="7">The sequence shown here is derived from an EMBL/GenBank/DDBJ whole genome shotgun (WGS) entry which is preliminary data.</text>
</comment>
<dbReference type="Pfam" id="PF03649">
    <property type="entry name" value="UPF0014"/>
    <property type="match status" value="1"/>
</dbReference>
<feature type="transmembrane region" description="Helical" evidence="6">
    <location>
        <begin position="6"/>
        <end position="26"/>
    </location>
</feature>
<comment type="subcellular location">
    <subcellularLocation>
        <location evidence="1">Membrane</location>
        <topology evidence="1">Multi-pass membrane protein</topology>
    </subcellularLocation>
</comment>
<accession>A0ABT2HU52</accession>
<feature type="transmembrane region" description="Helical" evidence="6">
    <location>
        <begin position="56"/>
        <end position="73"/>
    </location>
</feature>
<name>A0ABT2HU52_9MICO</name>
<protein>
    <submittedName>
        <fullName evidence="7">ABC transporter permease</fullName>
    </submittedName>
</protein>
<dbReference type="PANTHER" id="PTHR30028:SF0">
    <property type="entry name" value="PROTEIN ALUMINUM SENSITIVE 3"/>
    <property type="match status" value="1"/>
</dbReference>
<evidence type="ECO:0000256" key="3">
    <source>
        <dbReference type="ARBA" id="ARBA00022692"/>
    </source>
</evidence>
<evidence type="ECO:0000256" key="1">
    <source>
        <dbReference type="ARBA" id="ARBA00004141"/>
    </source>
</evidence>
<dbReference type="EMBL" id="JALXSQ010000002">
    <property type="protein sequence ID" value="MCT2041846.1"/>
    <property type="molecule type" value="Genomic_DNA"/>
</dbReference>
<feature type="transmembrane region" description="Helical" evidence="6">
    <location>
        <begin position="33"/>
        <end position="50"/>
    </location>
</feature>
<keyword evidence="8" id="KW-1185">Reference proteome</keyword>
<evidence type="ECO:0000256" key="5">
    <source>
        <dbReference type="ARBA" id="ARBA00023136"/>
    </source>
</evidence>
<keyword evidence="4 6" id="KW-1133">Transmembrane helix</keyword>
<feature type="transmembrane region" description="Helical" evidence="6">
    <location>
        <begin position="213"/>
        <end position="234"/>
    </location>
</feature>
<gene>
    <name evidence="7" type="ORF">M3D15_00590</name>
</gene>
<keyword evidence="3 6" id="KW-0812">Transmembrane</keyword>
<reference evidence="7 8" key="1">
    <citation type="submission" date="2022-04" db="EMBL/GenBank/DDBJ databases">
        <title>Human microbiome associated bacterial genomes.</title>
        <authorList>
            <person name="Sandstrom S."/>
            <person name="Salamzade R."/>
            <person name="Kalan L.R."/>
        </authorList>
    </citation>
    <scope>NUCLEOTIDE SEQUENCE [LARGE SCALE GENOMIC DNA]</scope>
    <source>
        <strain evidence="8">p3-SID1799</strain>
    </source>
</reference>
<dbReference type="InterPro" id="IPR005226">
    <property type="entry name" value="UPF0014_fam"/>
</dbReference>
<evidence type="ECO:0000256" key="6">
    <source>
        <dbReference type="SAM" id="Phobius"/>
    </source>
</evidence>
<dbReference type="PANTHER" id="PTHR30028">
    <property type="entry name" value="UPF0014 INNER MEMBRANE PROTEIN YBBM-RELATED"/>
    <property type="match status" value="1"/>
</dbReference>
<proteinExistence type="inferred from homology"/>
<sequence>MDPWLTLAVVAGMVLAGTLLLNAIGARVKAEPLIAIVRAGLQLAALVVILKLVFTSMWLVLGWLFVMIVVAIVTSTKRIGWSREVLAAAGTAISVSAIVTVGVIVVTGITGRDPQHLLAIGGILIGNVMSITSVTAKRLREHLQESRDEIEGMLALGATPRQAAARFRGLSVSHALIPTIDSTSTTGLVTLPGAFVGALFAGSDPMDAGLFQLVVLGSILFGGAIAGTVLTQLLGAPKVLPQPPREAEEETAES</sequence>
<evidence type="ECO:0000256" key="2">
    <source>
        <dbReference type="ARBA" id="ARBA00005268"/>
    </source>
</evidence>
<evidence type="ECO:0000313" key="8">
    <source>
        <dbReference type="Proteomes" id="UP001525379"/>
    </source>
</evidence>
<evidence type="ECO:0000256" key="4">
    <source>
        <dbReference type="ARBA" id="ARBA00022989"/>
    </source>
</evidence>
<feature type="transmembrane region" description="Helical" evidence="6">
    <location>
        <begin position="85"/>
        <end position="110"/>
    </location>
</feature>
<comment type="similarity">
    <text evidence="2">Belongs to the UPF0014 family.</text>
</comment>
<keyword evidence="5 6" id="KW-0472">Membrane</keyword>